<evidence type="ECO:0000313" key="2">
    <source>
        <dbReference type="Proteomes" id="UP001283361"/>
    </source>
</evidence>
<evidence type="ECO:0000313" key="1">
    <source>
        <dbReference type="EMBL" id="KAK3795262.1"/>
    </source>
</evidence>
<comment type="caution">
    <text evidence="1">The sequence shown here is derived from an EMBL/GenBank/DDBJ whole genome shotgun (WGS) entry which is preliminary data.</text>
</comment>
<dbReference type="AlphaFoldDB" id="A0AAE1AWL4"/>
<proteinExistence type="predicted"/>
<name>A0AAE1AWL4_9GAST</name>
<accession>A0AAE1AWL4</accession>
<sequence length="177" mass="19428">MVTGASDRGWCRWFMVTVYVIGGGAVSSRPAVLSTVEAVRLAVPLATLDWNVVKNVKVEITDLSAYIPVVQHVVGRTTLVTRPMEPVHRDVTQDTQGDSVKIPVAPPVEGGTTLVARLMEPVCRDVTQAIQGGSVRKVCKSDKNLKRLNFKKGHEGQEYFTRNIKNVQKPKTSVPLH</sequence>
<organism evidence="1 2">
    <name type="scientific">Elysia crispata</name>
    <name type="common">lettuce slug</name>
    <dbReference type="NCBI Taxonomy" id="231223"/>
    <lineage>
        <taxon>Eukaryota</taxon>
        <taxon>Metazoa</taxon>
        <taxon>Spiralia</taxon>
        <taxon>Lophotrochozoa</taxon>
        <taxon>Mollusca</taxon>
        <taxon>Gastropoda</taxon>
        <taxon>Heterobranchia</taxon>
        <taxon>Euthyneura</taxon>
        <taxon>Panpulmonata</taxon>
        <taxon>Sacoglossa</taxon>
        <taxon>Placobranchoidea</taxon>
        <taxon>Plakobranchidae</taxon>
        <taxon>Elysia</taxon>
    </lineage>
</organism>
<dbReference type="EMBL" id="JAWDGP010001076">
    <property type="protein sequence ID" value="KAK3795262.1"/>
    <property type="molecule type" value="Genomic_DNA"/>
</dbReference>
<gene>
    <name evidence="1" type="ORF">RRG08_055825</name>
</gene>
<dbReference type="Proteomes" id="UP001283361">
    <property type="component" value="Unassembled WGS sequence"/>
</dbReference>
<reference evidence="1" key="1">
    <citation type="journal article" date="2023" name="G3 (Bethesda)">
        <title>A reference genome for the long-term kleptoplast-retaining sea slug Elysia crispata morphotype clarki.</title>
        <authorList>
            <person name="Eastman K.E."/>
            <person name="Pendleton A.L."/>
            <person name="Shaikh M.A."/>
            <person name="Suttiyut T."/>
            <person name="Ogas R."/>
            <person name="Tomko P."/>
            <person name="Gavelis G."/>
            <person name="Widhalm J.R."/>
            <person name="Wisecaver J.H."/>
        </authorList>
    </citation>
    <scope>NUCLEOTIDE SEQUENCE</scope>
    <source>
        <strain evidence="1">ECLA1</strain>
    </source>
</reference>
<protein>
    <submittedName>
        <fullName evidence="1">Uncharacterized protein</fullName>
    </submittedName>
</protein>
<keyword evidence="2" id="KW-1185">Reference proteome</keyword>